<feature type="compositionally biased region" description="Low complexity" evidence="1">
    <location>
        <begin position="418"/>
        <end position="432"/>
    </location>
</feature>
<dbReference type="AlphaFoldDB" id="A0A4P6PX12"/>
<evidence type="ECO:0000256" key="1">
    <source>
        <dbReference type="SAM" id="MobiDB-lite"/>
    </source>
</evidence>
<gene>
    <name evidence="2" type="ORF">EKD16_01970</name>
</gene>
<feature type="compositionally biased region" description="Basic residues" evidence="1">
    <location>
        <begin position="135"/>
        <end position="146"/>
    </location>
</feature>
<feature type="region of interest" description="Disordered" evidence="1">
    <location>
        <begin position="307"/>
        <end position="623"/>
    </location>
</feature>
<sequence length="623" mass="66308">MHTPRWRIPSAAPTTAAAAVHPGTRRKVSHAGTPPAVPTRSGRSGRSTRRPRGSRPSTAGFAPPAMRLRCVDRARSAVGTAAAIRAAASPRQAAPGFPTARNRVSSVPTAAVAPMPHLPTAVPTVGFRAPGGRRSTARRPRGTRFRGKPEARSAGARDLPARRYRRTAVPTPPGAPRREVGGHSVPGRRRAAASRNRVGDGNPPERLGSGRRRRRATHRARTARSGRSCLQAWAQRVRPSAGRPRRCGVCRRFARRRRPAADRSPGDRASAAREFRGGVCRRSVQRVAAVLLRPRAGRRAGRLRAAPSVLRRPVADRRTDARVPPPPKRCPADAPAAPERRPTARGWCPRSRRTAAARSNRGRDGGIRESGSGWSARRASTPVARRPAAGSRWRGALQRSRRFRRADACSARPEARAGRASARRTAAGAPSPVVLKRSAQPTRAVAAHRFADAPRPDANSARGVGAEWSGARAWRPRSCLSGLSAPSSPPQRQCRRSAGGVRASEQPTRGGLPVRRTGGDRVRAVSRRAGTRCRADRGAPPTKRPAAGRWPGTPVQAGPVPPGLGVRSPGGRMPCRPNPRSGGPRGAVTAPRTAAGWGRPDHPAPDAPSRRCAAALRCPTPGE</sequence>
<feature type="region of interest" description="Disordered" evidence="1">
    <location>
        <begin position="122"/>
        <end position="223"/>
    </location>
</feature>
<feature type="compositionally biased region" description="Basic residues" evidence="1">
    <location>
        <begin position="209"/>
        <end position="223"/>
    </location>
</feature>
<organism evidence="2 3">
    <name type="scientific">Streptomonospora litoralis</name>
    <dbReference type="NCBI Taxonomy" id="2498135"/>
    <lineage>
        <taxon>Bacteria</taxon>
        <taxon>Bacillati</taxon>
        <taxon>Actinomycetota</taxon>
        <taxon>Actinomycetes</taxon>
        <taxon>Streptosporangiales</taxon>
        <taxon>Nocardiopsidaceae</taxon>
        <taxon>Streptomonospora</taxon>
    </lineage>
</organism>
<name>A0A4P6PX12_9ACTN</name>
<reference evidence="2 3" key="1">
    <citation type="submission" date="2019-02" db="EMBL/GenBank/DDBJ databases">
        <authorList>
            <person name="Khodamoradi S."/>
            <person name="Hahnke R.L."/>
            <person name="Kaempfer P."/>
            <person name="Schumann P."/>
            <person name="Rohde M."/>
            <person name="Steinert M."/>
            <person name="Luzhetskyy A."/>
            <person name="Wink J."/>
            <person name="Ruckert C."/>
        </authorList>
    </citation>
    <scope>NUCLEOTIDE SEQUENCE [LARGE SCALE GENOMIC DNA]</scope>
    <source>
        <strain evidence="2 3">M2</strain>
    </source>
</reference>
<feature type="region of interest" description="Disordered" evidence="1">
    <location>
        <begin position="1"/>
        <end position="65"/>
    </location>
</feature>
<evidence type="ECO:0000313" key="2">
    <source>
        <dbReference type="EMBL" id="QBI52210.1"/>
    </source>
</evidence>
<dbReference type="EMBL" id="CP036455">
    <property type="protein sequence ID" value="QBI52210.1"/>
    <property type="molecule type" value="Genomic_DNA"/>
</dbReference>
<evidence type="ECO:0000313" key="3">
    <source>
        <dbReference type="Proteomes" id="UP000292235"/>
    </source>
</evidence>
<dbReference type="Proteomes" id="UP000292235">
    <property type="component" value="Chromosome"/>
</dbReference>
<dbReference type="KEGG" id="strr:EKD16_01970"/>
<keyword evidence="3" id="KW-1185">Reference proteome</keyword>
<protein>
    <submittedName>
        <fullName evidence="2">Uncharacterized protein</fullName>
    </submittedName>
</protein>
<proteinExistence type="predicted"/>
<accession>A0A4P6PX12</accession>